<feature type="transmembrane region" description="Helical" evidence="1">
    <location>
        <begin position="57"/>
        <end position="74"/>
    </location>
</feature>
<name>A0A921GGW9_9ACTN</name>
<evidence type="ECO:0000256" key="1">
    <source>
        <dbReference type="SAM" id="Phobius"/>
    </source>
</evidence>
<evidence type="ECO:0000313" key="3">
    <source>
        <dbReference type="Proteomes" id="UP000697330"/>
    </source>
</evidence>
<sequence>MRRQERRALEDALRGHYRSDAAGAAAPRALVEAVAAEMARPSRPSAVEVVAGQARRVGAGAWAAHVALVLLAVPCSLSGVGIGTVAAALGAALAIFTLAGVTRSRSCGIAELEASCPVNAQAAACARGLVLCCADALAIALIATLAGPAGGAPWAVLAQGLAPYLAALGAGLLAARRAASPDATVAAVAAAAGVCAVCVLARSLCPAAFGPAAALAWWAAAAAALAFAAAEARAWLRAAASGFADVPAPAGAL</sequence>
<feature type="transmembrane region" description="Helical" evidence="1">
    <location>
        <begin position="80"/>
        <end position="101"/>
    </location>
</feature>
<feature type="transmembrane region" description="Helical" evidence="1">
    <location>
        <begin position="122"/>
        <end position="146"/>
    </location>
</feature>
<feature type="transmembrane region" description="Helical" evidence="1">
    <location>
        <begin position="152"/>
        <end position="173"/>
    </location>
</feature>
<keyword evidence="1" id="KW-0472">Membrane</keyword>
<comment type="caution">
    <text evidence="2">The sequence shown here is derived from an EMBL/GenBank/DDBJ whole genome shotgun (WGS) entry which is preliminary data.</text>
</comment>
<accession>A0A921GGW9</accession>
<evidence type="ECO:0000313" key="2">
    <source>
        <dbReference type="EMBL" id="HJF44863.1"/>
    </source>
</evidence>
<dbReference type="RefSeq" id="WP_274958804.1">
    <property type="nucleotide sequence ID" value="NZ_DYWQ01000056.1"/>
</dbReference>
<dbReference type="EMBL" id="DYWQ01000056">
    <property type="protein sequence ID" value="HJF44863.1"/>
    <property type="molecule type" value="Genomic_DNA"/>
</dbReference>
<organism evidence="2 3">
    <name type="scientific">Thermophilibacter provencensis</name>
    <dbReference type="NCBI Taxonomy" id="1852386"/>
    <lineage>
        <taxon>Bacteria</taxon>
        <taxon>Bacillati</taxon>
        <taxon>Actinomycetota</taxon>
        <taxon>Coriobacteriia</taxon>
        <taxon>Coriobacteriales</taxon>
        <taxon>Atopobiaceae</taxon>
        <taxon>Thermophilibacter</taxon>
    </lineage>
</organism>
<keyword evidence="1" id="KW-1133">Transmembrane helix</keyword>
<feature type="transmembrane region" description="Helical" evidence="1">
    <location>
        <begin position="185"/>
        <end position="209"/>
    </location>
</feature>
<dbReference type="AlphaFoldDB" id="A0A921GGW9"/>
<protein>
    <submittedName>
        <fullName evidence="2">Uncharacterized protein</fullName>
    </submittedName>
</protein>
<reference evidence="2" key="2">
    <citation type="submission" date="2021-09" db="EMBL/GenBank/DDBJ databases">
        <authorList>
            <person name="Gilroy R."/>
        </authorList>
    </citation>
    <scope>NUCLEOTIDE SEQUENCE</scope>
    <source>
        <strain evidence="2">CHK124-7917</strain>
    </source>
</reference>
<proteinExistence type="predicted"/>
<dbReference type="Proteomes" id="UP000697330">
    <property type="component" value="Unassembled WGS sequence"/>
</dbReference>
<feature type="transmembrane region" description="Helical" evidence="1">
    <location>
        <begin position="215"/>
        <end position="236"/>
    </location>
</feature>
<reference evidence="2" key="1">
    <citation type="journal article" date="2021" name="PeerJ">
        <title>Extensive microbial diversity within the chicken gut microbiome revealed by metagenomics and culture.</title>
        <authorList>
            <person name="Gilroy R."/>
            <person name="Ravi A."/>
            <person name="Getino M."/>
            <person name="Pursley I."/>
            <person name="Horton D.L."/>
            <person name="Alikhan N.F."/>
            <person name="Baker D."/>
            <person name="Gharbi K."/>
            <person name="Hall N."/>
            <person name="Watson M."/>
            <person name="Adriaenssens E.M."/>
            <person name="Foster-Nyarko E."/>
            <person name="Jarju S."/>
            <person name="Secka A."/>
            <person name="Antonio M."/>
            <person name="Oren A."/>
            <person name="Chaudhuri R.R."/>
            <person name="La Ragione R."/>
            <person name="Hildebrand F."/>
            <person name="Pallen M.J."/>
        </authorList>
    </citation>
    <scope>NUCLEOTIDE SEQUENCE</scope>
    <source>
        <strain evidence="2">CHK124-7917</strain>
    </source>
</reference>
<keyword evidence="1" id="KW-0812">Transmembrane</keyword>
<gene>
    <name evidence="2" type="ORF">K8U72_03655</name>
</gene>